<dbReference type="Proteomes" id="UP000001819">
    <property type="component" value="Chromosome 3"/>
</dbReference>
<name>A0A6I8V4S0_DROPS</name>
<keyword evidence="3" id="KW-1185">Reference proteome</keyword>
<proteinExistence type="predicted"/>
<organism evidence="3 4">
    <name type="scientific">Drosophila pseudoobscura pseudoobscura</name>
    <name type="common">Fruit fly</name>
    <dbReference type="NCBI Taxonomy" id="46245"/>
    <lineage>
        <taxon>Eukaryota</taxon>
        <taxon>Metazoa</taxon>
        <taxon>Ecdysozoa</taxon>
        <taxon>Arthropoda</taxon>
        <taxon>Hexapoda</taxon>
        <taxon>Insecta</taxon>
        <taxon>Pterygota</taxon>
        <taxon>Neoptera</taxon>
        <taxon>Endopterygota</taxon>
        <taxon>Diptera</taxon>
        <taxon>Brachycera</taxon>
        <taxon>Muscomorpha</taxon>
        <taxon>Ephydroidea</taxon>
        <taxon>Drosophilidae</taxon>
        <taxon>Drosophila</taxon>
        <taxon>Sophophora</taxon>
    </lineage>
</organism>
<feature type="chain" id="PRO_5026273895" evidence="2">
    <location>
        <begin position="34"/>
        <end position="126"/>
    </location>
</feature>
<evidence type="ECO:0000256" key="1">
    <source>
        <dbReference type="SAM" id="MobiDB-lite"/>
    </source>
</evidence>
<sequence length="126" mass="13572">MRMRLPMDYTKVFLLFCLSALMLLGASIAATEAETETGTDPEPSPVQLSEAGETAQSEAGDENVRKVRQFFGPPPPPPFFGPPPPPYYGGYGGYGGGFGGGFQRTRVITRTRYRGRGGYYGGGFYG</sequence>
<feature type="signal peptide" evidence="2">
    <location>
        <begin position="1"/>
        <end position="33"/>
    </location>
</feature>
<dbReference type="RefSeq" id="XP_002138631.3">
    <property type="nucleotide sequence ID" value="XM_002138595.3"/>
</dbReference>
<evidence type="ECO:0000313" key="3">
    <source>
        <dbReference type="Proteomes" id="UP000001819"/>
    </source>
</evidence>
<reference evidence="3" key="1">
    <citation type="submission" date="2024-06" db="UniProtKB">
        <authorList>
            <consortium name="RefSeq"/>
        </authorList>
    </citation>
    <scope>NUCLEOTIDE SEQUENCE [LARGE SCALE GENOMIC DNA]</scope>
    <source>
        <strain evidence="3">MV2-25</strain>
    </source>
</reference>
<feature type="region of interest" description="Disordered" evidence="1">
    <location>
        <begin position="31"/>
        <end position="85"/>
    </location>
</feature>
<protein>
    <submittedName>
        <fullName evidence="4">Uncharacterized protein F12A10.7</fullName>
    </submittedName>
</protein>
<gene>
    <name evidence="4" type="primary">LOC6898626</name>
</gene>
<dbReference type="FunCoup" id="A0A6I8V4S0">
    <property type="interactions" value="1"/>
</dbReference>
<evidence type="ECO:0000313" key="4">
    <source>
        <dbReference type="RefSeq" id="XP_002138631.3"/>
    </source>
</evidence>
<keyword evidence="2" id="KW-0732">Signal</keyword>
<evidence type="ECO:0000256" key="2">
    <source>
        <dbReference type="SAM" id="SignalP"/>
    </source>
</evidence>
<dbReference type="AlphaFoldDB" id="A0A6I8V4S0"/>
<reference evidence="4" key="2">
    <citation type="submission" date="2025-08" db="UniProtKB">
        <authorList>
            <consortium name="RefSeq"/>
        </authorList>
    </citation>
    <scope>IDENTIFICATION</scope>
    <source>
        <strain evidence="4">MV-25-SWS-2005</strain>
        <tissue evidence="4">Whole body</tissue>
    </source>
</reference>
<dbReference type="InParanoid" id="A0A6I8V4S0"/>
<accession>A0A6I8V4S0</accession>
<dbReference type="KEGG" id="dpo:6898626"/>
<feature type="compositionally biased region" description="Pro residues" evidence="1">
    <location>
        <begin position="72"/>
        <end position="85"/>
    </location>
</feature>